<protein>
    <recommendedName>
        <fullName evidence="8">Peptidoglycan-associated lipoprotein</fullName>
        <shortName evidence="8">PAL</shortName>
    </recommendedName>
</protein>
<dbReference type="PATRIC" id="fig|2340.3.peg.2440"/>
<dbReference type="STRING" id="2340.JV46_27700"/>
<keyword evidence="6 8" id="KW-0449">Lipoprotein</keyword>
<dbReference type="Proteomes" id="UP000030856">
    <property type="component" value="Unassembled WGS sequence"/>
</dbReference>
<comment type="similarity">
    <text evidence="8">Belongs to the Pal lipoprotein family.</text>
</comment>
<dbReference type="GO" id="GO:0009279">
    <property type="term" value="C:cell outer membrane"/>
    <property type="evidence" value="ECO:0007669"/>
    <property type="project" value="UniProtKB-SubCell"/>
</dbReference>
<dbReference type="PROSITE" id="PS51257">
    <property type="entry name" value="PROKAR_LIPOPROTEIN"/>
    <property type="match status" value="1"/>
</dbReference>
<dbReference type="AlphaFoldDB" id="A0A0B0H2G9"/>
<dbReference type="InterPro" id="IPR006665">
    <property type="entry name" value="OmpA-like"/>
</dbReference>
<accession>A0A0B0H2G9</accession>
<evidence type="ECO:0000256" key="3">
    <source>
        <dbReference type="ARBA" id="ARBA00023136"/>
    </source>
</evidence>
<dbReference type="EMBL" id="JRAA01000003">
    <property type="protein sequence ID" value="KHF24368.1"/>
    <property type="molecule type" value="Genomic_DNA"/>
</dbReference>
<dbReference type="Gene3D" id="3.30.1330.60">
    <property type="entry name" value="OmpA-like domain"/>
    <property type="match status" value="1"/>
</dbReference>
<evidence type="ECO:0000256" key="4">
    <source>
        <dbReference type="ARBA" id="ARBA00023139"/>
    </source>
</evidence>
<keyword evidence="4 8" id="KW-0564">Palmitate</keyword>
<evidence type="ECO:0000256" key="6">
    <source>
        <dbReference type="ARBA" id="ARBA00023288"/>
    </source>
</evidence>
<dbReference type="NCBIfam" id="TIGR02802">
    <property type="entry name" value="Pal_lipo"/>
    <property type="match status" value="1"/>
</dbReference>
<proteinExistence type="inferred from homology"/>
<dbReference type="InterPro" id="IPR006664">
    <property type="entry name" value="OMP_bac"/>
</dbReference>
<organism evidence="10 12">
    <name type="scientific">Solemya velum gill symbiont</name>
    <dbReference type="NCBI Taxonomy" id="2340"/>
    <lineage>
        <taxon>Bacteria</taxon>
        <taxon>Pseudomonadati</taxon>
        <taxon>Pseudomonadota</taxon>
        <taxon>Gammaproteobacteria</taxon>
        <taxon>sulfur-oxidizing symbionts</taxon>
    </lineage>
</organism>
<evidence type="ECO:0000256" key="2">
    <source>
        <dbReference type="ARBA" id="ARBA00022729"/>
    </source>
</evidence>
<dbReference type="HAMAP" id="MF_02204">
    <property type="entry name" value="Pal"/>
    <property type="match status" value="1"/>
</dbReference>
<evidence type="ECO:0000256" key="1">
    <source>
        <dbReference type="ARBA" id="ARBA00022618"/>
    </source>
</evidence>
<dbReference type="InterPro" id="IPR050330">
    <property type="entry name" value="Bact_OuterMem_StrucFunc"/>
</dbReference>
<evidence type="ECO:0000256" key="8">
    <source>
        <dbReference type="HAMAP-Rule" id="MF_02204"/>
    </source>
</evidence>
<keyword evidence="2 8" id="KW-0732">Signal</keyword>
<dbReference type="GeneID" id="86990327"/>
<evidence type="ECO:0000313" key="13">
    <source>
        <dbReference type="Proteomes" id="UP000190962"/>
    </source>
</evidence>
<keyword evidence="1 8" id="KW-0132">Cell division</keyword>
<keyword evidence="12" id="KW-1185">Reference proteome</keyword>
<keyword evidence="5 8" id="KW-0998">Cell outer membrane</keyword>
<feature type="domain" description="OmpA-like" evidence="9">
    <location>
        <begin position="34"/>
        <end position="146"/>
    </location>
</feature>
<dbReference type="InterPro" id="IPR039001">
    <property type="entry name" value="Pal"/>
</dbReference>
<dbReference type="Proteomes" id="UP000190962">
    <property type="component" value="Unassembled WGS sequence"/>
</dbReference>
<dbReference type="PRINTS" id="PR01021">
    <property type="entry name" value="OMPADOMAIN"/>
</dbReference>
<evidence type="ECO:0000259" key="9">
    <source>
        <dbReference type="PROSITE" id="PS51123"/>
    </source>
</evidence>
<dbReference type="OrthoDB" id="9809164at2"/>
<dbReference type="CDD" id="cd07185">
    <property type="entry name" value="OmpA_C-like"/>
    <property type="match status" value="1"/>
</dbReference>
<comment type="function">
    <text evidence="8">Part of the Tol-Pal system, which plays a role in outer membrane invagination during cell division and is important for maintaining outer membrane integrity.</text>
</comment>
<dbReference type="InterPro" id="IPR036737">
    <property type="entry name" value="OmpA-like_sf"/>
</dbReference>
<evidence type="ECO:0000313" key="10">
    <source>
        <dbReference type="EMBL" id="KHF24368.1"/>
    </source>
</evidence>
<dbReference type="eggNOG" id="COG2885">
    <property type="taxonomic scope" value="Bacteria"/>
</dbReference>
<dbReference type="PANTHER" id="PTHR30329:SF21">
    <property type="entry name" value="LIPOPROTEIN YIAD-RELATED"/>
    <property type="match status" value="1"/>
</dbReference>
<reference evidence="10 12" key="1">
    <citation type="journal article" date="2014" name="BMC Genomics">
        <title>The genome of the intracellular bacterium of the coastal bivalve, Solemya velum: a blueprint for thriving in and out of symbiosis.</title>
        <authorList>
            <person name="Dmytrenko O."/>
            <person name="Russell S.L."/>
            <person name="Loo W.T."/>
            <person name="Fontanez K.M."/>
            <person name="Liao L."/>
            <person name="Roeselers G."/>
            <person name="Sharma R."/>
            <person name="Stewart F.J."/>
            <person name="Newton I.L."/>
            <person name="Woyke T."/>
            <person name="Wu D."/>
            <person name="Lang J.M."/>
            <person name="Eisen J.A."/>
            <person name="Cavanaugh C.M."/>
        </authorList>
    </citation>
    <scope>NUCLEOTIDE SEQUENCE [LARGE SCALE GENOMIC DNA]</scope>
    <source>
        <strain evidence="10 12">WH</strain>
    </source>
</reference>
<sequence length="146" mass="16326">MKRRELLGFMGAGALLGLAGCSSTGGVGEDDFMIDGRRALDIKTIHFDFDEYIIKPKYRRVLSAHAKKLNETGASIRIEGHCDERGTREYNIGLGERRANAVRNYLIAEGLSSSQISTISYGEERPVDYAHNESAWAKNRRAELLY</sequence>
<evidence type="ECO:0000313" key="11">
    <source>
        <dbReference type="EMBL" id="OOY35203.1"/>
    </source>
</evidence>
<dbReference type="EMBL" id="MPNX01000006">
    <property type="protein sequence ID" value="OOY35203.1"/>
    <property type="molecule type" value="Genomic_DNA"/>
</dbReference>
<comment type="subcellular location">
    <subcellularLocation>
        <location evidence="8">Cell outer membrane</location>
        <topology evidence="8">Lipid-anchor</topology>
    </subcellularLocation>
</comment>
<keyword evidence="7 8" id="KW-0131">Cell cycle</keyword>
<gene>
    <name evidence="8" type="primary">pal</name>
    <name evidence="11" type="ORF">BOV88_05635</name>
    <name evidence="10" type="ORF">JV46_27700</name>
</gene>
<keyword evidence="3 8" id="KW-0472">Membrane</keyword>
<comment type="subunit">
    <text evidence="8">The Tol-Pal system is composed of five core proteins: the inner membrane proteins TolA, TolQ and TolR, the periplasmic protein TolB and the outer membrane protein Pal. They form a network linking the inner and outer membranes and the peptidoglycan layer.</text>
</comment>
<name>A0A0B0H2G9_SOVGS</name>
<dbReference type="SUPFAM" id="SSF103088">
    <property type="entry name" value="OmpA-like"/>
    <property type="match status" value="1"/>
</dbReference>
<comment type="caution">
    <text evidence="10">The sequence shown here is derived from an EMBL/GenBank/DDBJ whole genome shotgun (WGS) entry which is preliminary data.</text>
</comment>
<dbReference type="InterPro" id="IPR014169">
    <property type="entry name" value="Pal_lipo_C"/>
</dbReference>
<evidence type="ECO:0000313" key="12">
    <source>
        <dbReference type="Proteomes" id="UP000030856"/>
    </source>
</evidence>
<dbReference type="RefSeq" id="WP_043118505.1">
    <property type="nucleotide sequence ID" value="NZ_JRAA01000003.1"/>
</dbReference>
<evidence type="ECO:0000256" key="5">
    <source>
        <dbReference type="ARBA" id="ARBA00023237"/>
    </source>
</evidence>
<dbReference type="PROSITE" id="PS51123">
    <property type="entry name" value="OMPA_2"/>
    <property type="match status" value="1"/>
</dbReference>
<reference evidence="11 13" key="2">
    <citation type="submission" date="2016-11" db="EMBL/GenBank/DDBJ databases">
        <title>Mixed transmission modes and dynamic genome evolution in an obligate animal-bacterial symbiosis.</title>
        <authorList>
            <person name="Russell S.L."/>
            <person name="Corbett-Detig R.B."/>
            <person name="Cavanaugh C.M."/>
        </authorList>
    </citation>
    <scope>NUCLEOTIDE SEQUENCE [LARGE SCALE GENOMIC DNA]</scope>
    <source>
        <strain evidence="11">MA-KB16</strain>
    </source>
</reference>
<dbReference type="GO" id="GO:0051301">
    <property type="term" value="P:cell division"/>
    <property type="evidence" value="ECO:0007669"/>
    <property type="project" value="UniProtKB-UniRule"/>
</dbReference>
<evidence type="ECO:0000256" key="7">
    <source>
        <dbReference type="ARBA" id="ARBA00023306"/>
    </source>
</evidence>
<dbReference type="PANTHER" id="PTHR30329">
    <property type="entry name" value="STATOR ELEMENT OF FLAGELLAR MOTOR COMPLEX"/>
    <property type="match status" value="1"/>
</dbReference>
<dbReference type="Pfam" id="PF00691">
    <property type="entry name" value="OmpA"/>
    <property type="match status" value="1"/>
</dbReference>